<keyword evidence="1" id="KW-0472">Membrane</keyword>
<comment type="caution">
    <text evidence="2">The sequence shown here is derived from an EMBL/GenBank/DDBJ whole genome shotgun (WGS) entry which is preliminary data.</text>
</comment>
<reference evidence="2 3" key="1">
    <citation type="journal article" date="2014" name="Mol. Plant">
        <title>Chromosome Scale Genome Assembly and Transcriptome Profiling of Nannochloropsis gaditana in Nitrogen Depletion.</title>
        <authorList>
            <person name="Corteggiani Carpinelli E."/>
            <person name="Telatin A."/>
            <person name="Vitulo N."/>
            <person name="Forcato C."/>
            <person name="D'Angelo M."/>
            <person name="Schiavon R."/>
            <person name="Vezzi A."/>
            <person name="Giacometti G.M."/>
            <person name="Morosinotto T."/>
            <person name="Valle G."/>
        </authorList>
    </citation>
    <scope>NUCLEOTIDE SEQUENCE [LARGE SCALE GENOMIC DNA]</scope>
    <source>
        <strain evidence="2 3">B-31</strain>
    </source>
</reference>
<keyword evidence="3" id="KW-1185">Reference proteome</keyword>
<evidence type="ECO:0000256" key="1">
    <source>
        <dbReference type="SAM" id="Phobius"/>
    </source>
</evidence>
<feature type="transmembrane region" description="Helical" evidence="1">
    <location>
        <begin position="30"/>
        <end position="54"/>
    </location>
</feature>
<gene>
    <name evidence="2" type="ORF">Naga_100103g12</name>
</gene>
<evidence type="ECO:0000313" key="2">
    <source>
        <dbReference type="EMBL" id="EWM26901.1"/>
    </source>
</evidence>
<keyword evidence="1" id="KW-1133">Transmembrane helix</keyword>
<keyword evidence="1" id="KW-0812">Transmembrane</keyword>
<sequence>MPPVTPIFSRALTFFLVCSSFHRPKWQYRLLLCTVIILFVSLVLVLTVSVLYGFNMALPHIRVTNVRLALPPPHVDSAGHIPIVSTILFSNPNSFFTTSSLSPIRIYALPSRSPESLLALTAPRTIRLAGHEEGYSFDVNFTLKDVGSIDGGNATVAAVLEVSKECRKGLGLEAGLGPRLEMHAWVGKRGRKASDACSCVFRLFLVHRAKIVCSTRQVLVKSP</sequence>
<organism evidence="2 3">
    <name type="scientific">Nannochloropsis gaditana</name>
    <dbReference type="NCBI Taxonomy" id="72520"/>
    <lineage>
        <taxon>Eukaryota</taxon>
        <taxon>Sar</taxon>
        <taxon>Stramenopiles</taxon>
        <taxon>Ochrophyta</taxon>
        <taxon>Eustigmatophyceae</taxon>
        <taxon>Eustigmatales</taxon>
        <taxon>Monodopsidaceae</taxon>
        <taxon>Nannochloropsis</taxon>
    </lineage>
</organism>
<dbReference type="Proteomes" id="UP000019335">
    <property type="component" value="Chromosome 8"/>
</dbReference>
<protein>
    <submittedName>
        <fullName evidence="2">Uncharacterized protein</fullName>
    </submittedName>
</protein>
<dbReference type="OrthoDB" id="199699at2759"/>
<dbReference type="EMBL" id="AZIL01000567">
    <property type="protein sequence ID" value="EWM26901.1"/>
    <property type="molecule type" value="Genomic_DNA"/>
</dbReference>
<accession>W7U205</accession>
<evidence type="ECO:0000313" key="3">
    <source>
        <dbReference type="Proteomes" id="UP000019335"/>
    </source>
</evidence>
<dbReference type="AlphaFoldDB" id="W7U205"/>
<name>W7U205_9STRA</name>
<proteinExistence type="predicted"/>